<dbReference type="Proteomes" id="UP000887565">
    <property type="component" value="Unplaced"/>
</dbReference>
<organism evidence="1 2">
    <name type="scientific">Romanomermis culicivorax</name>
    <name type="common">Nematode worm</name>
    <dbReference type="NCBI Taxonomy" id="13658"/>
    <lineage>
        <taxon>Eukaryota</taxon>
        <taxon>Metazoa</taxon>
        <taxon>Ecdysozoa</taxon>
        <taxon>Nematoda</taxon>
        <taxon>Enoplea</taxon>
        <taxon>Dorylaimia</taxon>
        <taxon>Mermithida</taxon>
        <taxon>Mermithoidea</taxon>
        <taxon>Mermithidae</taxon>
        <taxon>Romanomermis</taxon>
    </lineage>
</organism>
<protein>
    <submittedName>
        <fullName evidence="2">Uncharacterized protein</fullName>
    </submittedName>
</protein>
<proteinExistence type="predicted"/>
<keyword evidence="1" id="KW-1185">Reference proteome</keyword>
<evidence type="ECO:0000313" key="1">
    <source>
        <dbReference type="Proteomes" id="UP000887565"/>
    </source>
</evidence>
<sequence length="82" mass="8822">MREGGNKGVDDLYVPVNARSKVEKAVVEQLFPPVDGAYVPSRTTNERGQIVVIATAQDGGSILQYVEFITTASSVIYFIASS</sequence>
<evidence type="ECO:0000313" key="2">
    <source>
        <dbReference type="WBParaSite" id="nRc.2.0.1.t05013-RA"/>
    </source>
</evidence>
<reference evidence="2" key="1">
    <citation type="submission" date="2022-11" db="UniProtKB">
        <authorList>
            <consortium name="WormBaseParasite"/>
        </authorList>
    </citation>
    <scope>IDENTIFICATION</scope>
</reference>
<name>A0A915HSW7_ROMCU</name>
<accession>A0A915HSW7</accession>
<dbReference type="WBParaSite" id="nRc.2.0.1.t05013-RA">
    <property type="protein sequence ID" value="nRc.2.0.1.t05013-RA"/>
    <property type="gene ID" value="nRc.2.0.1.g05013"/>
</dbReference>
<dbReference type="AlphaFoldDB" id="A0A915HSW7"/>